<dbReference type="OrthoDB" id="3177877at2"/>
<dbReference type="SUPFAM" id="SSF52540">
    <property type="entry name" value="P-loop containing nucleoside triphosphate hydrolases"/>
    <property type="match status" value="1"/>
</dbReference>
<dbReference type="AlphaFoldDB" id="A0A3N0AWW4"/>
<keyword evidence="1" id="KW-0175">Coiled coil</keyword>
<reference evidence="5" key="1">
    <citation type="submission" date="2018-05" db="EMBL/GenBank/DDBJ databases">
        <title>Genome Sequencing of selected type strains of the family Eggerthellaceae.</title>
        <authorList>
            <person name="Danylec N."/>
            <person name="Stoll D.A."/>
            <person name="Doetsch A."/>
            <person name="Huch M."/>
        </authorList>
    </citation>
    <scope>NUCLEOTIDE SEQUENCE [LARGE SCALE GENOMIC DNA]</scope>
    <source>
        <strain evidence="5">DSM 24851</strain>
    </source>
</reference>
<dbReference type="InterPro" id="IPR027417">
    <property type="entry name" value="P-loop_NTPase"/>
</dbReference>
<dbReference type="Pfam" id="PF13514">
    <property type="entry name" value="AAA_27"/>
    <property type="match status" value="1"/>
</dbReference>
<keyword evidence="4" id="KW-0547">Nucleotide-binding</keyword>
<keyword evidence="2" id="KW-0472">Membrane</keyword>
<dbReference type="Gene3D" id="3.40.50.300">
    <property type="entry name" value="P-loop containing nucleotide triphosphate hydrolases"/>
    <property type="match status" value="2"/>
</dbReference>
<feature type="coiled-coil region" evidence="1">
    <location>
        <begin position="184"/>
        <end position="211"/>
    </location>
</feature>
<evidence type="ECO:0000256" key="2">
    <source>
        <dbReference type="SAM" id="Phobius"/>
    </source>
</evidence>
<feature type="coiled-coil region" evidence="1">
    <location>
        <begin position="513"/>
        <end position="547"/>
    </location>
</feature>
<dbReference type="EMBL" id="QIBX01000015">
    <property type="protein sequence ID" value="RNL38836.1"/>
    <property type="molecule type" value="Genomic_DNA"/>
</dbReference>
<feature type="transmembrane region" description="Helical" evidence="2">
    <location>
        <begin position="341"/>
        <end position="360"/>
    </location>
</feature>
<keyword evidence="5" id="KW-1185">Reference proteome</keyword>
<dbReference type="Proteomes" id="UP000269591">
    <property type="component" value="Unassembled WGS sequence"/>
</dbReference>
<feature type="domain" description="YhaN AAA" evidence="3">
    <location>
        <begin position="6"/>
        <end position="202"/>
    </location>
</feature>
<accession>A0A3N0AWW4</accession>
<evidence type="ECO:0000256" key="1">
    <source>
        <dbReference type="SAM" id="Coils"/>
    </source>
</evidence>
<sequence>MGKFYLKRIHMQAFGRFFDTTIGPFTPGLNVVYGKNEAGKTTTSAFIRGVLFGWEDARGSKNVYKPASAERAGALIFEKRKAALSGKTKTGDTVELSRVRNVDGLQAKPEDAARIVDDIDKDTYGTVFALTSDELRGLGDAGDMTSRLLTAGSGTEVSPAAALAAIDARIATYTSRAAAATHSFPNLKKQLDACRAQLAEAREESDRFKDEDRERRDLTRRRHSVALDLAEANARIEALAALKADIDRLSGQENEALRLRDEAQREMDAAEAAAQAAINAGAARMTAADEAAIRDAIEREQAAQARISHRLEAAQDDFSDARARYTATQDKSEASSPKRPALPAIAVIALAIAGAAWVLAGSRMESMAACIVGFVCMAAAVVLAVAMAAGLRPKAAASRDAAEAARRDMLEKKSVLESRETEALEQDMRIEAVLKSAGLSEAGRSLRRAIELVDAARAARVAREAAVSRLQEATARRDAFARSAEECRARQLECLEECGFNSDASPAEVEAQAASADQKRAALTEQLEACNRRIGELNQILAAAERDTDLDLLKTERAQIVTRQHESGVELARLLLARRMMEQAVRTWEGESQPEVYARASELMALMTDGAWGAVRADESGAVRAVDAIGRAWEPRLLSLGTCQQLYLALRIALLECVEQVGASLPVLADDILVNFDDDRRRGAVRALVELAQKRQVIVFTCHKEVVDLMGSYAKDCKILGL</sequence>
<protein>
    <submittedName>
        <fullName evidence="4">Sugar ABC transporter ATP-binding protein</fullName>
    </submittedName>
</protein>
<keyword evidence="4" id="KW-0067">ATP-binding</keyword>
<gene>
    <name evidence="4" type="ORF">DMP06_08325</name>
</gene>
<organism evidence="4 5">
    <name type="scientific">Slackia equolifaciens</name>
    <dbReference type="NCBI Taxonomy" id="498718"/>
    <lineage>
        <taxon>Bacteria</taxon>
        <taxon>Bacillati</taxon>
        <taxon>Actinomycetota</taxon>
        <taxon>Coriobacteriia</taxon>
        <taxon>Eggerthellales</taxon>
        <taxon>Eggerthellaceae</taxon>
        <taxon>Slackia</taxon>
    </lineage>
</organism>
<feature type="coiled-coil region" evidence="1">
    <location>
        <begin position="246"/>
        <end position="280"/>
    </location>
</feature>
<dbReference type="PANTHER" id="PTHR41259:SF1">
    <property type="entry name" value="DOUBLE-STRAND BREAK REPAIR RAD50 ATPASE, PUTATIVE-RELATED"/>
    <property type="match status" value="1"/>
</dbReference>
<dbReference type="GO" id="GO:0005524">
    <property type="term" value="F:ATP binding"/>
    <property type="evidence" value="ECO:0007669"/>
    <property type="project" value="UniProtKB-KW"/>
</dbReference>
<evidence type="ECO:0000259" key="3">
    <source>
        <dbReference type="Pfam" id="PF13514"/>
    </source>
</evidence>
<dbReference type="PANTHER" id="PTHR41259">
    <property type="entry name" value="DOUBLE-STRAND BREAK REPAIR RAD50 ATPASE, PUTATIVE-RELATED"/>
    <property type="match status" value="1"/>
</dbReference>
<evidence type="ECO:0000313" key="4">
    <source>
        <dbReference type="EMBL" id="RNL38836.1"/>
    </source>
</evidence>
<name>A0A3N0AWW4_9ACTN</name>
<dbReference type="RefSeq" id="WP_123209275.1">
    <property type="nucleotide sequence ID" value="NZ_JBHTHO010000012.1"/>
</dbReference>
<evidence type="ECO:0000313" key="5">
    <source>
        <dbReference type="Proteomes" id="UP000269591"/>
    </source>
</evidence>
<dbReference type="InterPro" id="IPR038734">
    <property type="entry name" value="YhaN_AAA"/>
</dbReference>
<keyword evidence="2" id="KW-1133">Transmembrane helix</keyword>
<keyword evidence="2" id="KW-0812">Transmembrane</keyword>
<feature type="transmembrane region" description="Helical" evidence="2">
    <location>
        <begin position="366"/>
        <end position="389"/>
    </location>
</feature>
<comment type="caution">
    <text evidence="4">The sequence shown here is derived from an EMBL/GenBank/DDBJ whole genome shotgun (WGS) entry which is preliminary data.</text>
</comment>
<proteinExistence type="predicted"/>